<comment type="caution">
    <text evidence="3">The sequence shown here is derived from an EMBL/GenBank/DDBJ whole genome shotgun (WGS) entry which is preliminary data.</text>
</comment>
<sequence length="269" mass="30037">MTRVVTTKVLPAAANHGRCVFQMTFLAVTLSVASQVQAQDQLKIAGFETLSDPLIIFDKQHQLVGGLLKEYTDAIARGLDAKPVYLPYSRRRIEPAVLSGEADLVCYHSPQWVDQPTDFAWTIPNLPQTERVVVRKETVVPNEFPDDLQGKKIATQIGYHYAAIAPDLAAGRTTRVDMTDVPSMFRLLALGGADALITSESEIAGYFKKFPDKHALYSVSKTPFSVVYTQCALSLKSPWKIEQINRIVHRLQENGTQDRLMRKYGLSEK</sequence>
<dbReference type="Proteomes" id="UP000637632">
    <property type="component" value="Unassembled WGS sequence"/>
</dbReference>
<dbReference type="EMBL" id="JACOFT010000001">
    <property type="protein sequence ID" value="MBC3809991.1"/>
    <property type="molecule type" value="Genomic_DNA"/>
</dbReference>
<evidence type="ECO:0000313" key="4">
    <source>
        <dbReference type="Proteomes" id="UP000637632"/>
    </source>
</evidence>
<keyword evidence="1" id="KW-0732">Signal</keyword>
<protein>
    <submittedName>
        <fullName evidence="3">Transporter substrate-binding domain-containing protein</fullName>
    </submittedName>
</protein>
<keyword evidence="4" id="KW-1185">Reference proteome</keyword>
<dbReference type="SUPFAM" id="SSF53850">
    <property type="entry name" value="Periplasmic binding protein-like II"/>
    <property type="match status" value="1"/>
</dbReference>
<dbReference type="PANTHER" id="PTHR35936">
    <property type="entry name" value="MEMBRANE-BOUND LYTIC MUREIN TRANSGLYCOSYLASE F"/>
    <property type="match status" value="1"/>
</dbReference>
<evidence type="ECO:0000259" key="2">
    <source>
        <dbReference type="SMART" id="SM00062"/>
    </source>
</evidence>
<evidence type="ECO:0000313" key="3">
    <source>
        <dbReference type="EMBL" id="MBC3809991.1"/>
    </source>
</evidence>
<gene>
    <name evidence="3" type="ORF">H8K26_00940</name>
</gene>
<dbReference type="InterPro" id="IPR001638">
    <property type="entry name" value="Solute-binding_3/MltF_N"/>
</dbReference>
<dbReference type="SMART" id="SM00062">
    <property type="entry name" value="PBPb"/>
    <property type="match status" value="1"/>
</dbReference>
<reference evidence="3 4" key="1">
    <citation type="submission" date="2020-08" db="EMBL/GenBank/DDBJ databases">
        <title>Novel species isolated from subtropical streams in China.</title>
        <authorList>
            <person name="Lu H."/>
        </authorList>
    </citation>
    <scope>NUCLEOTIDE SEQUENCE [LARGE SCALE GENOMIC DNA]</scope>
    <source>
        <strain evidence="3 4">CCTCC AB 2015119</strain>
    </source>
</reference>
<dbReference type="Gene3D" id="3.40.190.10">
    <property type="entry name" value="Periplasmic binding protein-like II"/>
    <property type="match status" value="2"/>
</dbReference>
<proteinExistence type="predicted"/>
<accession>A0ABR6XAQ2</accession>
<name>A0ABR6XAQ2_9BURK</name>
<organism evidence="3 4">
    <name type="scientific">Undibacterium aquatile</name>
    <dbReference type="NCBI Taxonomy" id="1537398"/>
    <lineage>
        <taxon>Bacteria</taxon>
        <taxon>Pseudomonadati</taxon>
        <taxon>Pseudomonadota</taxon>
        <taxon>Betaproteobacteria</taxon>
        <taxon>Burkholderiales</taxon>
        <taxon>Oxalobacteraceae</taxon>
        <taxon>Undibacterium</taxon>
    </lineage>
</organism>
<evidence type="ECO:0000256" key="1">
    <source>
        <dbReference type="ARBA" id="ARBA00022729"/>
    </source>
</evidence>
<dbReference type="PANTHER" id="PTHR35936:SF6">
    <property type="entry name" value="AMINO ACID ABC TRANSPORTER SUBSTRATE-BINDING PAAT FAMILY PROTEIN"/>
    <property type="match status" value="1"/>
</dbReference>
<dbReference type="Pfam" id="PF00497">
    <property type="entry name" value="SBP_bac_3"/>
    <property type="match status" value="1"/>
</dbReference>
<feature type="domain" description="Solute-binding protein family 3/N-terminal" evidence="2">
    <location>
        <begin position="62"/>
        <end position="268"/>
    </location>
</feature>
<dbReference type="RefSeq" id="WP_190476678.1">
    <property type="nucleotide sequence ID" value="NZ_JACOFT010000001.1"/>
</dbReference>